<dbReference type="KEGG" id="ccb:Clocel_0107"/>
<dbReference type="EC" id="2.1.1.198" evidence="6"/>
<name>D9SNM5_CLOC7</name>
<dbReference type="Pfam" id="PF00590">
    <property type="entry name" value="TP_methylase"/>
    <property type="match status" value="1"/>
</dbReference>
<keyword evidence="3 6" id="KW-0489">Methyltransferase</keyword>
<dbReference type="Proteomes" id="UP000002730">
    <property type="component" value="Chromosome"/>
</dbReference>
<comment type="similarity">
    <text evidence="6">Belongs to the methyltransferase superfamily. RsmI family.</text>
</comment>
<evidence type="ECO:0000256" key="1">
    <source>
        <dbReference type="ARBA" id="ARBA00022490"/>
    </source>
</evidence>
<dbReference type="Gene3D" id="3.30.950.10">
    <property type="entry name" value="Methyltransferase, Cobalt-precorrin-4 Transmethylase, Domain 2"/>
    <property type="match status" value="1"/>
</dbReference>
<dbReference type="STRING" id="573061.Clocel_0107"/>
<dbReference type="GO" id="GO:0070677">
    <property type="term" value="F:rRNA (cytosine-2'-O-)-methyltransferase activity"/>
    <property type="evidence" value="ECO:0007669"/>
    <property type="project" value="UniProtKB-UniRule"/>
</dbReference>
<evidence type="ECO:0000259" key="7">
    <source>
        <dbReference type="Pfam" id="PF00590"/>
    </source>
</evidence>
<dbReference type="InterPro" id="IPR035996">
    <property type="entry name" value="4pyrrol_Methylase_sf"/>
</dbReference>
<evidence type="ECO:0000313" key="8">
    <source>
        <dbReference type="EMBL" id="ADL49896.1"/>
    </source>
</evidence>
<dbReference type="PANTHER" id="PTHR46111:SF1">
    <property type="entry name" value="RIBOSOMAL RNA SMALL SUBUNIT METHYLTRANSFERASE I"/>
    <property type="match status" value="1"/>
</dbReference>
<gene>
    <name evidence="6" type="primary">rsmI</name>
    <name evidence="8" type="ordered locus">Clocel_0107</name>
</gene>
<dbReference type="FunFam" id="3.30.950.10:FF:000002">
    <property type="entry name" value="Ribosomal RNA small subunit methyltransferase I"/>
    <property type="match status" value="1"/>
</dbReference>
<dbReference type="Gene3D" id="3.40.1010.10">
    <property type="entry name" value="Cobalt-precorrin-4 Transmethylase, Domain 1"/>
    <property type="match status" value="1"/>
</dbReference>
<dbReference type="InterPro" id="IPR000878">
    <property type="entry name" value="4pyrrol_Mease"/>
</dbReference>
<dbReference type="InterPro" id="IPR014777">
    <property type="entry name" value="4pyrrole_Mease_sub1"/>
</dbReference>
<dbReference type="EMBL" id="CP002160">
    <property type="protein sequence ID" value="ADL49896.1"/>
    <property type="molecule type" value="Genomic_DNA"/>
</dbReference>
<evidence type="ECO:0000313" key="9">
    <source>
        <dbReference type="Proteomes" id="UP000002730"/>
    </source>
</evidence>
<dbReference type="FunFam" id="3.40.1010.10:FF:000007">
    <property type="entry name" value="Ribosomal RNA small subunit methyltransferase I"/>
    <property type="match status" value="1"/>
</dbReference>
<keyword evidence="9" id="KW-1185">Reference proteome</keyword>
<dbReference type="InterPro" id="IPR014776">
    <property type="entry name" value="4pyrrole_Mease_sub2"/>
</dbReference>
<dbReference type="CDD" id="cd11648">
    <property type="entry name" value="RsmI"/>
    <property type="match status" value="1"/>
</dbReference>
<evidence type="ECO:0000256" key="3">
    <source>
        <dbReference type="ARBA" id="ARBA00022603"/>
    </source>
</evidence>
<feature type="domain" description="Tetrapyrrole methylase" evidence="7">
    <location>
        <begin position="4"/>
        <end position="203"/>
    </location>
</feature>
<evidence type="ECO:0000256" key="6">
    <source>
        <dbReference type="HAMAP-Rule" id="MF_01877"/>
    </source>
</evidence>
<dbReference type="PANTHER" id="PTHR46111">
    <property type="entry name" value="RIBOSOMAL RNA SMALL SUBUNIT METHYLTRANSFERASE I"/>
    <property type="match status" value="1"/>
</dbReference>
<sequence>MSGKLYIVGTPIGNLRDITIRALDTLKECDMVAAEDTRVTLKLLNHFEIKKPLISYHKYNEKDKSADILELVKEGKNIALVSDAGMPGISDPGSILIERAVAEDVPFEVIPGATAVITALVYSALDTTSFTFRGFFPRENKEREALFADIENYKDTLIFYESPYRIVQTLQYIKDRLGNRRIAICREITKLYESIFRGTVEEAYEFFNENSPKGEFVLVLEGKTLEEIDREERATWEHMTIEDHIVMEMKQGHSKKEAIKLVAKARGMAKNDVYKYSIDID</sequence>
<dbReference type="AlphaFoldDB" id="D9SNM5"/>
<dbReference type="InterPro" id="IPR018063">
    <property type="entry name" value="SAM_MeTrfase_RsmI_CS"/>
</dbReference>
<dbReference type="HAMAP" id="MF_01877">
    <property type="entry name" value="16SrRNA_methyltr_I"/>
    <property type="match status" value="1"/>
</dbReference>
<dbReference type="PROSITE" id="PS01296">
    <property type="entry name" value="RSMI"/>
    <property type="match status" value="1"/>
</dbReference>
<dbReference type="InterPro" id="IPR008189">
    <property type="entry name" value="rRNA_ssu_MeTfrase_I"/>
</dbReference>
<dbReference type="SUPFAM" id="SSF53790">
    <property type="entry name" value="Tetrapyrrole methylase"/>
    <property type="match status" value="1"/>
</dbReference>
<dbReference type="eggNOG" id="COG0313">
    <property type="taxonomic scope" value="Bacteria"/>
</dbReference>
<accession>D9SNM5</accession>
<proteinExistence type="inferred from homology"/>
<dbReference type="OrthoDB" id="9809084at2"/>
<comment type="catalytic activity">
    <reaction evidence="6">
        <text>cytidine(1402) in 16S rRNA + S-adenosyl-L-methionine = 2'-O-methylcytidine(1402) in 16S rRNA + S-adenosyl-L-homocysteine + H(+)</text>
        <dbReference type="Rhea" id="RHEA:42924"/>
        <dbReference type="Rhea" id="RHEA-COMP:10285"/>
        <dbReference type="Rhea" id="RHEA-COMP:10286"/>
        <dbReference type="ChEBI" id="CHEBI:15378"/>
        <dbReference type="ChEBI" id="CHEBI:57856"/>
        <dbReference type="ChEBI" id="CHEBI:59789"/>
        <dbReference type="ChEBI" id="CHEBI:74495"/>
        <dbReference type="ChEBI" id="CHEBI:82748"/>
        <dbReference type="EC" id="2.1.1.198"/>
    </reaction>
</comment>
<keyword evidence="1 6" id="KW-0963">Cytoplasm</keyword>
<comment type="function">
    <text evidence="6">Catalyzes the 2'-O-methylation of the ribose of cytidine 1402 (C1402) in 16S rRNA.</text>
</comment>
<keyword evidence="4 6" id="KW-0808">Transferase</keyword>
<dbReference type="PIRSF" id="PIRSF005917">
    <property type="entry name" value="MTase_YraL"/>
    <property type="match status" value="1"/>
</dbReference>
<keyword evidence="2 6" id="KW-0698">rRNA processing</keyword>
<dbReference type="HOGENOM" id="CLU_044779_1_0_9"/>
<evidence type="ECO:0000256" key="4">
    <source>
        <dbReference type="ARBA" id="ARBA00022679"/>
    </source>
</evidence>
<evidence type="ECO:0000256" key="5">
    <source>
        <dbReference type="ARBA" id="ARBA00022691"/>
    </source>
</evidence>
<protein>
    <recommendedName>
        <fullName evidence="6">Ribosomal RNA small subunit methyltransferase I</fullName>
        <ecNumber evidence="6">2.1.1.198</ecNumber>
    </recommendedName>
    <alternativeName>
        <fullName evidence="6">16S rRNA 2'-O-ribose C1402 methyltransferase</fullName>
    </alternativeName>
    <alternativeName>
        <fullName evidence="6">rRNA (cytidine-2'-O-)-methyltransferase RsmI</fullName>
    </alternativeName>
</protein>
<comment type="subcellular location">
    <subcellularLocation>
        <location evidence="6">Cytoplasm</location>
    </subcellularLocation>
</comment>
<dbReference type="RefSeq" id="WP_010075351.1">
    <property type="nucleotide sequence ID" value="NC_014393.1"/>
</dbReference>
<dbReference type="NCBIfam" id="TIGR00096">
    <property type="entry name" value="16S rRNA (cytidine(1402)-2'-O)-methyltransferase"/>
    <property type="match status" value="1"/>
</dbReference>
<dbReference type="GO" id="GO:0005737">
    <property type="term" value="C:cytoplasm"/>
    <property type="evidence" value="ECO:0007669"/>
    <property type="project" value="UniProtKB-SubCell"/>
</dbReference>
<reference evidence="8 9" key="1">
    <citation type="submission" date="2010-08" db="EMBL/GenBank/DDBJ databases">
        <title>Complete sequence of Clostridium cellulovorans 743B.</title>
        <authorList>
            <consortium name="US DOE Joint Genome Institute"/>
            <person name="Lucas S."/>
            <person name="Copeland A."/>
            <person name="Lapidus A."/>
            <person name="Cheng J.-F."/>
            <person name="Bruce D."/>
            <person name="Goodwin L."/>
            <person name="Pitluck S."/>
            <person name="Chertkov O."/>
            <person name="Detter J.C."/>
            <person name="Han C."/>
            <person name="Tapia R."/>
            <person name="Land M."/>
            <person name="Hauser L."/>
            <person name="Chang Y.-J."/>
            <person name="Jeffries C."/>
            <person name="Kyrpides N."/>
            <person name="Ivanova N."/>
            <person name="Mikhailova N."/>
            <person name="Hemme C.L."/>
            <person name="Woyke T."/>
        </authorList>
    </citation>
    <scope>NUCLEOTIDE SEQUENCE [LARGE SCALE GENOMIC DNA]</scope>
    <source>
        <strain evidence="9">ATCC 35296 / DSM 3052 / OCM 3 / 743B</strain>
    </source>
</reference>
<evidence type="ECO:0000256" key="2">
    <source>
        <dbReference type="ARBA" id="ARBA00022552"/>
    </source>
</evidence>
<organism evidence="8 9">
    <name type="scientific">Clostridium cellulovorans (strain ATCC 35296 / DSM 3052 / OCM 3 / 743B)</name>
    <dbReference type="NCBI Taxonomy" id="573061"/>
    <lineage>
        <taxon>Bacteria</taxon>
        <taxon>Bacillati</taxon>
        <taxon>Bacillota</taxon>
        <taxon>Clostridia</taxon>
        <taxon>Eubacteriales</taxon>
        <taxon>Clostridiaceae</taxon>
        <taxon>Clostridium</taxon>
    </lineage>
</organism>
<keyword evidence="5 6" id="KW-0949">S-adenosyl-L-methionine</keyword>